<evidence type="ECO:0000256" key="5">
    <source>
        <dbReference type="ARBA" id="ARBA00022597"/>
    </source>
</evidence>
<comment type="caution">
    <text evidence="14">The sequence shown here is derived from an EMBL/GenBank/DDBJ whole genome shotgun (WGS) entry which is preliminary data.</text>
</comment>
<dbReference type="GO" id="GO:0005886">
    <property type="term" value="C:plasma membrane"/>
    <property type="evidence" value="ECO:0007669"/>
    <property type="project" value="UniProtKB-SubCell"/>
</dbReference>
<evidence type="ECO:0000256" key="11">
    <source>
        <dbReference type="SAM" id="MobiDB-lite"/>
    </source>
</evidence>
<feature type="transmembrane region" description="Helical" evidence="12">
    <location>
        <begin position="100"/>
        <end position="117"/>
    </location>
</feature>
<dbReference type="AlphaFoldDB" id="A0A846LJ39"/>
<dbReference type="Proteomes" id="UP000552836">
    <property type="component" value="Unassembled WGS sequence"/>
</dbReference>
<evidence type="ECO:0000256" key="1">
    <source>
        <dbReference type="ARBA" id="ARBA00004651"/>
    </source>
</evidence>
<keyword evidence="16" id="KW-1185">Reference proteome</keyword>
<feature type="transmembrane region" description="Helical" evidence="12">
    <location>
        <begin position="40"/>
        <end position="61"/>
    </location>
</feature>
<dbReference type="Proteomes" id="UP000648663">
    <property type="component" value="Unassembled WGS sequence"/>
</dbReference>
<keyword evidence="3" id="KW-1003">Cell membrane</keyword>
<reference evidence="13" key="4">
    <citation type="submission" date="2024-05" db="EMBL/GenBank/DDBJ databases">
        <authorList>
            <person name="Sun Q."/>
            <person name="Zhou Y."/>
        </authorList>
    </citation>
    <scope>NUCLEOTIDE SEQUENCE</scope>
    <source>
        <strain evidence="13">CGMCC 4.5581</strain>
    </source>
</reference>
<evidence type="ECO:0000256" key="7">
    <source>
        <dbReference type="ARBA" id="ARBA00022989"/>
    </source>
</evidence>
<dbReference type="InterPro" id="IPR001851">
    <property type="entry name" value="ABC_transp_permease"/>
</dbReference>
<dbReference type="PANTHER" id="PTHR32196:SF32">
    <property type="entry name" value="XYLOSE TRANSPORT SYSTEM PERMEASE PROTEIN XYLH"/>
    <property type="match status" value="1"/>
</dbReference>
<dbReference type="GO" id="GO:0022857">
    <property type="term" value="F:transmembrane transporter activity"/>
    <property type="evidence" value="ECO:0007669"/>
    <property type="project" value="InterPro"/>
</dbReference>
<feature type="transmembrane region" description="Helical" evidence="12">
    <location>
        <begin position="257"/>
        <end position="279"/>
    </location>
</feature>
<dbReference type="EMBL" id="BMMI01000001">
    <property type="protein sequence ID" value="GGL53689.1"/>
    <property type="molecule type" value="Genomic_DNA"/>
</dbReference>
<dbReference type="RefSeq" id="WP_229681834.1">
    <property type="nucleotide sequence ID" value="NZ_BAABJU010000001.1"/>
</dbReference>
<comment type="function">
    <text evidence="9">Part of the binding-protein-dependent transport system for D-xylose. Probably responsible for the translocation of the substrate across the membrane.</text>
</comment>
<evidence type="ECO:0000256" key="3">
    <source>
        <dbReference type="ARBA" id="ARBA00022475"/>
    </source>
</evidence>
<evidence type="ECO:0000256" key="6">
    <source>
        <dbReference type="ARBA" id="ARBA00022692"/>
    </source>
</evidence>
<keyword evidence="6 12" id="KW-0812">Transmembrane</keyword>
<evidence type="ECO:0000313" key="16">
    <source>
        <dbReference type="Proteomes" id="UP000648663"/>
    </source>
</evidence>
<proteinExistence type="predicted"/>
<evidence type="ECO:0000313" key="13">
    <source>
        <dbReference type="EMBL" id="GGL53689.1"/>
    </source>
</evidence>
<reference evidence="16" key="2">
    <citation type="journal article" date="2019" name="Int. J. Syst. Evol. Microbiol.">
        <title>The Global Catalogue of Microorganisms (GCM) 10K type strain sequencing project: providing services to taxonomists for standard genome sequencing and annotation.</title>
        <authorList>
            <consortium name="The Broad Institute Genomics Platform"/>
            <consortium name="The Broad Institute Genome Sequencing Center for Infectious Disease"/>
            <person name="Wu L."/>
            <person name="Ma J."/>
        </authorList>
    </citation>
    <scope>NUCLEOTIDE SEQUENCE [LARGE SCALE GENOMIC DNA]</scope>
    <source>
        <strain evidence="16">CGMCC 4.5581</strain>
    </source>
</reference>
<feature type="transmembrane region" description="Helical" evidence="12">
    <location>
        <begin position="291"/>
        <end position="324"/>
    </location>
</feature>
<feature type="transmembrane region" description="Helical" evidence="12">
    <location>
        <begin position="336"/>
        <end position="356"/>
    </location>
</feature>
<dbReference type="EMBL" id="JAAMPA010000001">
    <property type="protein sequence ID" value="NIH67301.1"/>
    <property type="molecule type" value="Genomic_DNA"/>
</dbReference>
<evidence type="ECO:0000256" key="10">
    <source>
        <dbReference type="ARBA" id="ARBA00035686"/>
    </source>
</evidence>
<dbReference type="Pfam" id="PF02653">
    <property type="entry name" value="BPD_transp_2"/>
    <property type="match status" value="1"/>
</dbReference>
<evidence type="ECO:0000256" key="8">
    <source>
        <dbReference type="ARBA" id="ARBA00023136"/>
    </source>
</evidence>
<accession>A0A846LJ39</accession>
<sequence>MPPLHPFSAAPPSTSERLPGFGPAAPAVPRSAGRRVLDRLLARPGVGALFGVLVLAVFFGLQAPELISSGGLATVLDVAAPLGIGGVAVAMLLVAGQFDLSIGVVAVGSSLVTALLVTQLGLGVWPALLLSLLAALLVGAANGLLVVTTGLPSFLVTLATFLVLQGASLAGAAAIAGSSRVSGLADAPGWESAQAVFGATAQLGDGRFRISLLWWLLATAVTTWLLWRTRFGNAVFASGGAGQAARELGVPVARTTVLLFLGTATAGWLIGTLALVRLGGVQVDPALGTEIEFIVVAVIGGCLLTGGYGSTVGAALGALLYAVAREGISLTDWDPRWFQAFLGMMLLVALLVNGVVRRRLRSVPRS</sequence>
<evidence type="ECO:0000256" key="4">
    <source>
        <dbReference type="ARBA" id="ARBA00022519"/>
    </source>
</evidence>
<keyword evidence="8 12" id="KW-0472">Membrane</keyword>
<evidence type="ECO:0000256" key="2">
    <source>
        <dbReference type="ARBA" id="ARBA00022448"/>
    </source>
</evidence>
<comment type="subcellular location">
    <subcellularLocation>
        <location evidence="1">Cell membrane</location>
        <topology evidence="1">Multi-pass membrane protein</topology>
    </subcellularLocation>
</comment>
<feature type="transmembrane region" description="Helical" evidence="12">
    <location>
        <begin position="210"/>
        <end position="227"/>
    </location>
</feature>
<evidence type="ECO:0000256" key="9">
    <source>
        <dbReference type="ARBA" id="ARBA00035611"/>
    </source>
</evidence>
<protein>
    <recommendedName>
        <fullName evidence="10">Xylose transport system permease protein XylH</fullName>
    </recommendedName>
</protein>
<feature type="transmembrane region" description="Helical" evidence="12">
    <location>
        <begin position="153"/>
        <end position="176"/>
    </location>
</feature>
<gene>
    <name evidence="14" type="ORF">FB380_001747</name>
    <name evidence="13" type="ORF">GCM10011589_07210</name>
</gene>
<evidence type="ECO:0000256" key="12">
    <source>
        <dbReference type="SAM" id="Phobius"/>
    </source>
</evidence>
<organism evidence="14 15">
    <name type="scientific">Modestobacter marinus</name>
    <dbReference type="NCBI Taxonomy" id="477641"/>
    <lineage>
        <taxon>Bacteria</taxon>
        <taxon>Bacillati</taxon>
        <taxon>Actinomycetota</taxon>
        <taxon>Actinomycetes</taxon>
        <taxon>Geodermatophilales</taxon>
        <taxon>Geodermatophilaceae</taxon>
        <taxon>Modestobacter</taxon>
    </lineage>
</organism>
<evidence type="ECO:0000313" key="14">
    <source>
        <dbReference type="EMBL" id="NIH67301.1"/>
    </source>
</evidence>
<feature type="transmembrane region" description="Helical" evidence="12">
    <location>
        <begin position="73"/>
        <end position="94"/>
    </location>
</feature>
<keyword evidence="5 14" id="KW-0762">Sugar transport</keyword>
<keyword evidence="4" id="KW-0997">Cell inner membrane</keyword>
<reference evidence="14 15" key="3">
    <citation type="submission" date="2020-02" db="EMBL/GenBank/DDBJ databases">
        <title>Sequencing the genomes of 1000 actinobacteria strains.</title>
        <authorList>
            <person name="Klenk H.-P."/>
        </authorList>
    </citation>
    <scope>NUCLEOTIDE SEQUENCE [LARGE SCALE GENOMIC DNA]</scope>
    <source>
        <strain evidence="14 15">DSM 45201</strain>
    </source>
</reference>
<feature type="region of interest" description="Disordered" evidence="11">
    <location>
        <begin position="1"/>
        <end position="24"/>
    </location>
</feature>
<dbReference type="CDD" id="cd06579">
    <property type="entry name" value="TM_PBP1_transp_AraH_like"/>
    <property type="match status" value="1"/>
</dbReference>
<keyword evidence="2" id="KW-0813">Transport</keyword>
<dbReference type="PANTHER" id="PTHR32196">
    <property type="entry name" value="ABC TRANSPORTER PERMEASE PROTEIN YPHD-RELATED-RELATED"/>
    <property type="match status" value="1"/>
</dbReference>
<feature type="transmembrane region" description="Helical" evidence="12">
    <location>
        <begin position="124"/>
        <end position="147"/>
    </location>
</feature>
<evidence type="ECO:0000313" key="15">
    <source>
        <dbReference type="Proteomes" id="UP000552836"/>
    </source>
</evidence>
<name>A0A846LJ39_9ACTN</name>
<keyword evidence="7 12" id="KW-1133">Transmembrane helix</keyword>
<reference evidence="13" key="1">
    <citation type="journal article" date="2014" name="Int. J. Syst. Evol. Microbiol.">
        <title>Complete genome of a new Firmicutes species belonging to the dominant human colonic microbiota ('Ruminococcus bicirculans') reveals two chromosomes and a selective capacity to utilize plant glucans.</title>
        <authorList>
            <consortium name="NISC Comparative Sequencing Program"/>
            <person name="Wegmann U."/>
            <person name="Louis P."/>
            <person name="Goesmann A."/>
            <person name="Henrissat B."/>
            <person name="Duncan S.H."/>
            <person name="Flint H.J."/>
        </authorList>
    </citation>
    <scope>NUCLEOTIDE SEQUENCE</scope>
    <source>
        <strain evidence="13">CGMCC 4.5581</strain>
    </source>
</reference>